<dbReference type="EMBL" id="SRLO01000600">
    <property type="protein sequence ID" value="TNN50925.1"/>
    <property type="molecule type" value="Genomic_DNA"/>
</dbReference>
<organism evidence="1 2">
    <name type="scientific">Liparis tanakae</name>
    <name type="common">Tanaka's snailfish</name>
    <dbReference type="NCBI Taxonomy" id="230148"/>
    <lineage>
        <taxon>Eukaryota</taxon>
        <taxon>Metazoa</taxon>
        <taxon>Chordata</taxon>
        <taxon>Craniata</taxon>
        <taxon>Vertebrata</taxon>
        <taxon>Euteleostomi</taxon>
        <taxon>Actinopterygii</taxon>
        <taxon>Neopterygii</taxon>
        <taxon>Teleostei</taxon>
        <taxon>Neoteleostei</taxon>
        <taxon>Acanthomorphata</taxon>
        <taxon>Eupercaria</taxon>
        <taxon>Perciformes</taxon>
        <taxon>Cottioidei</taxon>
        <taxon>Cottales</taxon>
        <taxon>Liparidae</taxon>
        <taxon>Liparis</taxon>
    </lineage>
</organism>
<proteinExistence type="predicted"/>
<evidence type="ECO:0000313" key="1">
    <source>
        <dbReference type="EMBL" id="TNN50925.1"/>
    </source>
</evidence>
<protein>
    <submittedName>
        <fullName evidence="1">Uncharacterized protein</fullName>
    </submittedName>
</protein>
<gene>
    <name evidence="1" type="ORF">EYF80_038858</name>
</gene>
<name>A0A4Z2GCS2_9TELE</name>
<sequence length="83" mass="9099">MRGTLQRTAASSTCSQSSAVMFLKGQFQMDLSWPKHFTSFMLQICAQPSLCFTSTTPSVTGGFFLDEATTGRRRTSSILFSST</sequence>
<reference evidence="1 2" key="1">
    <citation type="submission" date="2019-03" db="EMBL/GenBank/DDBJ databases">
        <title>First draft genome of Liparis tanakae, snailfish: a comprehensive survey of snailfish specific genes.</title>
        <authorList>
            <person name="Kim W."/>
            <person name="Song I."/>
            <person name="Jeong J.-H."/>
            <person name="Kim D."/>
            <person name="Kim S."/>
            <person name="Ryu S."/>
            <person name="Song J.Y."/>
            <person name="Lee S.K."/>
        </authorList>
    </citation>
    <scope>NUCLEOTIDE SEQUENCE [LARGE SCALE GENOMIC DNA]</scope>
    <source>
        <tissue evidence="1">Muscle</tissue>
    </source>
</reference>
<accession>A0A4Z2GCS2</accession>
<keyword evidence="2" id="KW-1185">Reference proteome</keyword>
<dbReference type="AlphaFoldDB" id="A0A4Z2GCS2"/>
<dbReference type="Proteomes" id="UP000314294">
    <property type="component" value="Unassembled WGS sequence"/>
</dbReference>
<evidence type="ECO:0000313" key="2">
    <source>
        <dbReference type="Proteomes" id="UP000314294"/>
    </source>
</evidence>
<comment type="caution">
    <text evidence="1">The sequence shown here is derived from an EMBL/GenBank/DDBJ whole genome shotgun (WGS) entry which is preliminary data.</text>
</comment>